<dbReference type="PANTHER" id="PTHR47326:SF1">
    <property type="entry name" value="HTH PSQ-TYPE DOMAIN-CONTAINING PROTEIN"/>
    <property type="match status" value="1"/>
</dbReference>
<dbReference type="InterPro" id="IPR036397">
    <property type="entry name" value="RNaseH_sf"/>
</dbReference>
<dbReference type="Proteomes" id="UP000499080">
    <property type="component" value="Unassembled WGS sequence"/>
</dbReference>
<feature type="region of interest" description="Disordered" evidence="1">
    <location>
        <begin position="118"/>
        <end position="153"/>
    </location>
</feature>
<dbReference type="EMBL" id="BGPR01043772">
    <property type="protein sequence ID" value="GBO20424.1"/>
    <property type="molecule type" value="Genomic_DNA"/>
</dbReference>
<dbReference type="PANTHER" id="PTHR47326">
    <property type="entry name" value="TRANSPOSABLE ELEMENT TC3 TRANSPOSASE-LIKE PROTEIN"/>
    <property type="match status" value="1"/>
</dbReference>
<feature type="compositionally biased region" description="Basic and acidic residues" evidence="1">
    <location>
        <begin position="141"/>
        <end position="153"/>
    </location>
</feature>
<sequence length="282" mass="32117">MLEVWLMPQLDSDSTDYIFQQDGAPPHWSTEVRTFLNQHLPKRWIGRNGDADDVFCSWPPRSPDLTPCDFFLWGYVKDRVYVSPMPKTIEEFKHPFLQGDLTKQLAKELLDRVSNPHLSYPDDDDDGILPDVPQRIASKKPARDKQRTRSELHMESVNFEPPLLTALSTSADQNSEESAVSEAWGISEESSHNDVYDLPTAWMEQDNDIEVIHRERMSGSPEVGKDLKFTQQATLPLSSRGEYASVNNNVPESSASNVQNNLNEIDQMDTLSNRNVNQLDDL</sequence>
<dbReference type="Gene3D" id="3.30.420.10">
    <property type="entry name" value="Ribonuclease H-like superfamily/Ribonuclease H"/>
    <property type="match status" value="1"/>
</dbReference>
<dbReference type="OrthoDB" id="2288291at2759"/>
<dbReference type="GO" id="GO:0003676">
    <property type="term" value="F:nucleic acid binding"/>
    <property type="evidence" value="ECO:0007669"/>
    <property type="project" value="InterPro"/>
</dbReference>
<evidence type="ECO:0000313" key="3">
    <source>
        <dbReference type="Proteomes" id="UP000499080"/>
    </source>
</evidence>
<organism evidence="2 3">
    <name type="scientific">Araneus ventricosus</name>
    <name type="common">Orbweaver spider</name>
    <name type="synonym">Epeira ventricosa</name>
    <dbReference type="NCBI Taxonomy" id="182803"/>
    <lineage>
        <taxon>Eukaryota</taxon>
        <taxon>Metazoa</taxon>
        <taxon>Ecdysozoa</taxon>
        <taxon>Arthropoda</taxon>
        <taxon>Chelicerata</taxon>
        <taxon>Arachnida</taxon>
        <taxon>Araneae</taxon>
        <taxon>Araneomorphae</taxon>
        <taxon>Entelegynae</taxon>
        <taxon>Araneoidea</taxon>
        <taxon>Araneidae</taxon>
        <taxon>Araneus</taxon>
    </lineage>
</organism>
<protein>
    <recommendedName>
        <fullName evidence="4">Tc1-like transposase DDE domain-containing protein</fullName>
    </recommendedName>
</protein>
<evidence type="ECO:0000313" key="2">
    <source>
        <dbReference type="EMBL" id="GBO20424.1"/>
    </source>
</evidence>
<dbReference type="AlphaFoldDB" id="A0A4Y2V7N7"/>
<evidence type="ECO:0008006" key="4">
    <source>
        <dbReference type="Google" id="ProtNLM"/>
    </source>
</evidence>
<accession>A0A4Y2V7N7</accession>
<comment type="caution">
    <text evidence="2">The sequence shown here is derived from an EMBL/GenBank/DDBJ whole genome shotgun (WGS) entry which is preliminary data.</text>
</comment>
<feature type="non-terminal residue" evidence="2">
    <location>
        <position position="282"/>
    </location>
</feature>
<evidence type="ECO:0000256" key="1">
    <source>
        <dbReference type="SAM" id="MobiDB-lite"/>
    </source>
</evidence>
<name>A0A4Y2V7N7_ARAVE</name>
<keyword evidence="3" id="KW-1185">Reference proteome</keyword>
<reference evidence="2 3" key="1">
    <citation type="journal article" date="2019" name="Sci. Rep.">
        <title>Orb-weaving spider Araneus ventricosus genome elucidates the spidroin gene catalogue.</title>
        <authorList>
            <person name="Kono N."/>
            <person name="Nakamura H."/>
            <person name="Ohtoshi R."/>
            <person name="Moran D.A.P."/>
            <person name="Shinohara A."/>
            <person name="Yoshida Y."/>
            <person name="Fujiwara M."/>
            <person name="Mori M."/>
            <person name="Tomita M."/>
            <person name="Arakawa K."/>
        </authorList>
    </citation>
    <scope>NUCLEOTIDE SEQUENCE [LARGE SCALE GENOMIC DNA]</scope>
</reference>
<proteinExistence type="predicted"/>
<gene>
    <name evidence="2" type="ORF">AVEN_196227_1</name>
</gene>